<keyword evidence="1" id="KW-0472">Membrane</keyword>
<sequence length="67" mass="7525">MTASLILLTSSTRYTSASSLHNSTFSLWALFPKRVCARAINFSFSAIAFSKFSMLVFISSIWRTHSK</sequence>
<feature type="transmembrane region" description="Helical" evidence="1">
    <location>
        <begin position="41"/>
        <end position="62"/>
    </location>
</feature>
<name>A0A224XUX3_9HEMI</name>
<keyword evidence="1" id="KW-0812">Transmembrane</keyword>
<reference evidence="2" key="1">
    <citation type="journal article" date="2018" name="PLoS Negl. Trop. Dis.">
        <title>An insight into the salivary gland and fat body transcriptome of Panstrongylus lignarius (Hemiptera: Heteroptera), the main vector of Chagas disease in Peru.</title>
        <authorList>
            <person name="Nevoa J.C."/>
            <person name="Mendes M.T."/>
            <person name="da Silva M.V."/>
            <person name="Soares S.C."/>
            <person name="Oliveira C.J.F."/>
            <person name="Ribeiro J.M.C."/>
        </authorList>
    </citation>
    <scope>NUCLEOTIDE SEQUENCE</scope>
</reference>
<dbReference type="AlphaFoldDB" id="A0A224XUX3"/>
<proteinExistence type="predicted"/>
<organism evidence="2">
    <name type="scientific">Panstrongylus lignarius</name>
    <dbReference type="NCBI Taxonomy" id="156445"/>
    <lineage>
        <taxon>Eukaryota</taxon>
        <taxon>Metazoa</taxon>
        <taxon>Ecdysozoa</taxon>
        <taxon>Arthropoda</taxon>
        <taxon>Hexapoda</taxon>
        <taxon>Insecta</taxon>
        <taxon>Pterygota</taxon>
        <taxon>Neoptera</taxon>
        <taxon>Paraneoptera</taxon>
        <taxon>Hemiptera</taxon>
        <taxon>Heteroptera</taxon>
        <taxon>Panheteroptera</taxon>
        <taxon>Cimicomorpha</taxon>
        <taxon>Reduviidae</taxon>
        <taxon>Triatominae</taxon>
        <taxon>Panstrongylus</taxon>
    </lineage>
</organism>
<protein>
    <submittedName>
        <fullName evidence="2">Uncharacterized protein</fullName>
    </submittedName>
</protein>
<evidence type="ECO:0000313" key="2">
    <source>
        <dbReference type="EMBL" id="JAW16345.1"/>
    </source>
</evidence>
<dbReference type="EMBL" id="GFTR01000081">
    <property type="protein sequence ID" value="JAW16345.1"/>
    <property type="molecule type" value="Transcribed_RNA"/>
</dbReference>
<evidence type="ECO:0000256" key="1">
    <source>
        <dbReference type="SAM" id="Phobius"/>
    </source>
</evidence>
<keyword evidence="1" id="KW-1133">Transmembrane helix</keyword>
<accession>A0A224XUX3</accession>